<protein>
    <submittedName>
        <fullName evidence="1">Uncharacterized protein</fullName>
    </submittedName>
</protein>
<dbReference type="EMBL" id="KV878895">
    <property type="protein sequence ID" value="OJJ85343.1"/>
    <property type="molecule type" value="Genomic_DNA"/>
</dbReference>
<proteinExistence type="predicted"/>
<gene>
    <name evidence="1" type="ORF">ASPGLDRAFT_46349</name>
</gene>
<dbReference type="OrthoDB" id="4496641at2759"/>
<dbReference type="AlphaFoldDB" id="A0A1L9VN52"/>
<evidence type="ECO:0000313" key="1">
    <source>
        <dbReference type="EMBL" id="OJJ85343.1"/>
    </source>
</evidence>
<organism evidence="1 2">
    <name type="scientific">Aspergillus glaucus CBS 516.65</name>
    <dbReference type="NCBI Taxonomy" id="1160497"/>
    <lineage>
        <taxon>Eukaryota</taxon>
        <taxon>Fungi</taxon>
        <taxon>Dikarya</taxon>
        <taxon>Ascomycota</taxon>
        <taxon>Pezizomycotina</taxon>
        <taxon>Eurotiomycetes</taxon>
        <taxon>Eurotiomycetidae</taxon>
        <taxon>Eurotiales</taxon>
        <taxon>Aspergillaceae</taxon>
        <taxon>Aspergillus</taxon>
        <taxon>Aspergillus subgen. Aspergillus</taxon>
    </lineage>
</organism>
<reference evidence="2" key="1">
    <citation type="journal article" date="2017" name="Genome Biol.">
        <title>Comparative genomics reveals high biological diversity and specific adaptations in the industrially and medically important fungal genus Aspergillus.</title>
        <authorList>
            <person name="de Vries R.P."/>
            <person name="Riley R."/>
            <person name="Wiebenga A."/>
            <person name="Aguilar-Osorio G."/>
            <person name="Amillis S."/>
            <person name="Uchima C.A."/>
            <person name="Anderluh G."/>
            <person name="Asadollahi M."/>
            <person name="Askin M."/>
            <person name="Barry K."/>
            <person name="Battaglia E."/>
            <person name="Bayram O."/>
            <person name="Benocci T."/>
            <person name="Braus-Stromeyer S.A."/>
            <person name="Caldana C."/>
            <person name="Canovas D."/>
            <person name="Cerqueira G.C."/>
            <person name="Chen F."/>
            <person name="Chen W."/>
            <person name="Choi C."/>
            <person name="Clum A."/>
            <person name="Dos Santos R.A."/>
            <person name="Damasio A.R."/>
            <person name="Diallinas G."/>
            <person name="Emri T."/>
            <person name="Fekete E."/>
            <person name="Flipphi M."/>
            <person name="Freyberg S."/>
            <person name="Gallo A."/>
            <person name="Gournas C."/>
            <person name="Habgood R."/>
            <person name="Hainaut M."/>
            <person name="Harispe M.L."/>
            <person name="Henrissat B."/>
            <person name="Hilden K.S."/>
            <person name="Hope R."/>
            <person name="Hossain A."/>
            <person name="Karabika E."/>
            <person name="Karaffa L."/>
            <person name="Karanyi Z."/>
            <person name="Krasevec N."/>
            <person name="Kuo A."/>
            <person name="Kusch H."/>
            <person name="LaButti K."/>
            <person name="Lagendijk E.L."/>
            <person name="Lapidus A."/>
            <person name="Levasseur A."/>
            <person name="Lindquist E."/>
            <person name="Lipzen A."/>
            <person name="Logrieco A.F."/>
            <person name="MacCabe A."/>
            <person name="Maekelae M.R."/>
            <person name="Malavazi I."/>
            <person name="Melin P."/>
            <person name="Meyer V."/>
            <person name="Mielnichuk N."/>
            <person name="Miskei M."/>
            <person name="Molnar A.P."/>
            <person name="Mule G."/>
            <person name="Ngan C.Y."/>
            <person name="Orejas M."/>
            <person name="Orosz E."/>
            <person name="Ouedraogo J.P."/>
            <person name="Overkamp K.M."/>
            <person name="Park H.-S."/>
            <person name="Perrone G."/>
            <person name="Piumi F."/>
            <person name="Punt P.J."/>
            <person name="Ram A.F."/>
            <person name="Ramon A."/>
            <person name="Rauscher S."/>
            <person name="Record E."/>
            <person name="Riano-Pachon D.M."/>
            <person name="Robert V."/>
            <person name="Roehrig J."/>
            <person name="Ruller R."/>
            <person name="Salamov A."/>
            <person name="Salih N.S."/>
            <person name="Samson R.A."/>
            <person name="Sandor E."/>
            <person name="Sanguinetti M."/>
            <person name="Schuetze T."/>
            <person name="Sepcic K."/>
            <person name="Shelest E."/>
            <person name="Sherlock G."/>
            <person name="Sophianopoulou V."/>
            <person name="Squina F.M."/>
            <person name="Sun H."/>
            <person name="Susca A."/>
            <person name="Todd R.B."/>
            <person name="Tsang A."/>
            <person name="Unkles S.E."/>
            <person name="van de Wiele N."/>
            <person name="van Rossen-Uffink D."/>
            <person name="Oliveira J.V."/>
            <person name="Vesth T.C."/>
            <person name="Visser J."/>
            <person name="Yu J.-H."/>
            <person name="Zhou M."/>
            <person name="Andersen M.R."/>
            <person name="Archer D.B."/>
            <person name="Baker S.E."/>
            <person name="Benoit I."/>
            <person name="Brakhage A.A."/>
            <person name="Braus G.H."/>
            <person name="Fischer R."/>
            <person name="Frisvad J.C."/>
            <person name="Goldman G.H."/>
            <person name="Houbraken J."/>
            <person name="Oakley B."/>
            <person name="Pocsi I."/>
            <person name="Scazzocchio C."/>
            <person name="Seiboth B."/>
            <person name="vanKuyk P.A."/>
            <person name="Wortman J."/>
            <person name="Dyer P.S."/>
            <person name="Grigoriev I.V."/>
        </authorList>
    </citation>
    <scope>NUCLEOTIDE SEQUENCE [LARGE SCALE GENOMIC DNA]</scope>
    <source>
        <strain evidence="2">CBS 516.65</strain>
    </source>
</reference>
<dbReference type="RefSeq" id="XP_022402041.1">
    <property type="nucleotide sequence ID" value="XM_022546428.1"/>
</dbReference>
<evidence type="ECO:0000313" key="2">
    <source>
        <dbReference type="Proteomes" id="UP000184300"/>
    </source>
</evidence>
<name>A0A1L9VN52_ASPGL</name>
<dbReference type="VEuPathDB" id="FungiDB:ASPGLDRAFT_46349"/>
<sequence>MDNFWDALFASFPPSPEWAPFWSSLFEDALSASLIWLVAQIGPIRTSAFQLICYSLIQVCRFVFAIISGFQDGWPRLSGTECFGRTIVVSSFVVAIYTAYYEQGQSCTLSGFIESSLLTHYREGAQGWQK</sequence>
<dbReference type="Proteomes" id="UP000184300">
    <property type="component" value="Unassembled WGS sequence"/>
</dbReference>
<dbReference type="GeneID" id="34462689"/>
<accession>A0A1L9VN52</accession>
<keyword evidence="2" id="KW-1185">Reference proteome</keyword>